<dbReference type="Proteomes" id="UP001189429">
    <property type="component" value="Unassembled WGS sequence"/>
</dbReference>
<organism evidence="1 2">
    <name type="scientific">Prorocentrum cordatum</name>
    <dbReference type="NCBI Taxonomy" id="2364126"/>
    <lineage>
        <taxon>Eukaryota</taxon>
        <taxon>Sar</taxon>
        <taxon>Alveolata</taxon>
        <taxon>Dinophyceae</taxon>
        <taxon>Prorocentrales</taxon>
        <taxon>Prorocentraceae</taxon>
        <taxon>Prorocentrum</taxon>
    </lineage>
</organism>
<name>A0ABN9R8H0_9DINO</name>
<evidence type="ECO:0008006" key="3">
    <source>
        <dbReference type="Google" id="ProtNLM"/>
    </source>
</evidence>
<reference evidence="1" key="1">
    <citation type="submission" date="2023-10" db="EMBL/GenBank/DDBJ databases">
        <authorList>
            <person name="Chen Y."/>
            <person name="Shah S."/>
            <person name="Dougan E. K."/>
            <person name="Thang M."/>
            <person name="Chan C."/>
        </authorList>
    </citation>
    <scope>NUCLEOTIDE SEQUENCE [LARGE SCALE GENOMIC DNA]</scope>
</reference>
<evidence type="ECO:0000313" key="1">
    <source>
        <dbReference type="EMBL" id="CAK0814035.1"/>
    </source>
</evidence>
<dbReference type="EMBL" id="CAUYUJ010005536">
    <property type="protein sequence ID" value="CAK0814035.1"/>
    <property type="molecule type" value="Genomic_DNA"/>
</dbReference>
<accession>A0ABN9R8H0</accession>
<evidence type="ECO:0000313" key="2">
    <source>
        <dbReference type="Proteomes" id="UP001189429"/>
    </source>
</evidence>
<proteinExistence type="predicted"/>
<sequence length="220" mass="24633">ATCRWGSYGGKALGGATPRQWDTAVTFFCFAVVTKDTYEVDIMRNQLRKRAGIFACEDQAMMTHDEGFTLDDELGGEMVPFKSAEVGVSRDGTAGNAELFMNVWEAVKGLDKWKAHGWTIKTDPDAVILPDRLRGSLAKVREDTHLGDELFAYVKTCHKDNGMKNMMFGAMEALTKVAVEKYFEGIQRCRAMEWQTWGEDLFMMKCLDNLGSIGMDPWAG</sequence>
<keyword evidence="2" id="KW-1185">Reference proteome</keyword>
<gene>
    <name evidence="1" type="ORF">PCOR1329_LOCUS17740</name>
</gene>
<comment type="caution">
    <text evidence="1">The sequence shown here is derived from an EMBL/GenBank/DDBJ whole genome shotgun (WGS) entry which is preliminary data.</text>
</comment>
<protein>
    <recommendedName>
        <fullName evidence="3">RNA-directed RNA polymerase</fullName>
    </recommendedName>
</protein>
<feature type="non-terminal residue" evidence="1">
    <location>
        <position position="220"/>
    </location>
</feature>
<feature type="non-terminal residue" evidence="1">
    <location>
        <position position="1"/>
    </location>
</feature>